<keyword evidence="2 4" id="KW-0378">Hydrolase</keyword>
<feature type="binding site" evidence="4">
    <location>
        <position position="37"/>
    </location>
    <ligand>
        <name>Zn(2+)</name>
        <dbReference type="ChEBI" id="CHEBI:29105"/>
    </ligand>
</feature>
<comment type="cofactor">
    <cofactor evidence="4">
        <name>Zn(2+)</name>
        <dbReference type="ChEBI" id="CHEBI:29105"/>
    </cofactor>
    <text evidence="4">Binds 1 zinc ion per subunit.</text>
</comment>
<keyword evidence="3 4" id="KW-0862">Zinc</keyword>
<evidence type="ECO:0000313" key="6">
    <source>
        <dbReference type="Proteomes" id="UP000184501"/>
    </source>
</evidence>
<organism evidence="5 6">
    <name type="scientific">Streptoalloteichus hindustanus</name>
    <dbReference type="NCBI Taxonomy" id="2017"/>
    <lineage>
        <taxon>Bacteria</taxon>
        <taxon>Bacillati</taxon>
        <taxon>Actinomycetota</taxon>
        <taxon>Actinomycetes</taxon>
        <taxon>Pseudonocardiales</taxon>
        <taxon>Pseudonocardiaceae</taxon>
        <taxon>Streptoalloteichus</taxon>
    </lineage>
</organism>
<comment type="similarity">
    <text evidence="4">Belongs to the MshB deacetylase family.</text>
</comment>
<name>A0A1M5IZN6_STRHI</name>
<dbReference type="EMBL" id="FQVN01000008">
    <property type="protein sequence ID" value="SHG33741.1"/>
    <property type="molecule type" value="Genomic_DNA"/>
</dbReference>
<evidence type="ECO:0000256" key="4">
    <source>
        <dbReference type="HAMAP-Rule" id="MF_01696"/>
    </source>
</evidence>
<accession>A0A1M5IZN6</accession>
<reference evidence="5 6" key="1">
    <citation type="submission" date="2016-11" db="EMBL/GenBank/DDBJ databases">
        <authorList>
            <person name="Jaros S."/>
            <person name="Januszkiewicz K."/>
            <person name="Wedrychowicz H."/>
        </authorList>
    </citation>
    <scope>NUCLEOTIDE SEQUENCE [LARGE SCALE GENOMIC DNA]</scope>
    <source>
        <strain evidence="5 6">DSM 44523</strain>
    </source>
</reference>
<dbReference type="STRING" id="2017.SAMN05444320_10872"/>
<dbReference type="AlphaFoldDB" id="A0A1M5IZN6"/>
<dbReference type="InterPro" id="IPR024078">
    <property type="entry name" value="LmbE-like_dom_sf"/>
</dbReference>
<gene>
    <name evidence="4" type="primary">mshB</name>
    <name evidence="5" type="ORF">SAMN05444320_10872</name>
</gene>
<evidence type="ECO:0000256" key="2">
    <source>
        <dbReference type="ARBA" id="ARBA00022801"/>
    </source>
</evidence>
<proteinExistence type="inferred from homology"/>
<dbReference type="Proteomes" id="UP000184501">
    <property type="component" value="Unassembled WGS sequence"/>
</dbReference>
<evidence type="ECO:0000256" key="3">
    <source>
        <dbReference type="ARBA" id="ARBA00022833"/>
    </source>
</evidence>
<evidence type="ECO:0000256" key="1">
    <source>
        <dbReference type="ARBA" id="ARBA00022723"/>
    </source>
</evidence>
<feature type="binding site" evidence="4">
    <location>
        <position position="40"/>
    </location>
    <ligand>
        <name>Zn(2+)</name>
        <dbReference type="ChEBI" id="CHEBI:29105"/>
    </ligand>
</feature>
<protein>
    <recommendedName>
        <fullName evidence="4">1D-myo-inositol 2-acetamido-2-deoxy-alpha-D-glucopyranoside deacetylase</fullName>
        <shortName evidence="4">GlcNAc-Ins deacetylase</shortName>
        <ecNumber evidence="4">3.5.1.103</ecNumber>
    </recommendedName>
    <alternativeName>
        <fullName evidence="4">N-acetyl-1-D-myo-inositol-2-amino-2-deoxy-alpha-D-glucopyranoside deacetylase</fullName>
    </alternativeName>
</protein>
<keyword evidence="6" id="KW-1185">Reference proteome</keyword>
<dbReference type="Pfam" id="PF02585">
    <property type="entry name" value="PIG-L"/>
    <property type="match status" value="1"/>
</dbReference>
<dbReference type="InterPro" id="IPR017810">
    <property type="entry name" value="Mycothiol_biosynthesis_MshB"/>
</dbReference>
<comment type="function">
    <text evidence="4">Catalyzes the deacetylation of 1D-myo-inositol 2-acetamido-2-deoxy-alpha-D-glucopyranoside (GlcNAc-Ins) in the mycothiol biosynthesis pathway.</text>
</comment>
<dbReference type="InterPro" id="IPR003737">
    <property type="entry name" value="GlcNAc_PI_deacetylase-related"/>
</dbReference>
<dbReference type="EC" id="3.5.1.103" evidence="4"/>
<dbReference type="Gene3D" id="3.40.50.10320">
    <property type="entry name" value="LmbE-like"/>
    <property type="match status" value="1"/>
</dbReference>
<dbReference type="GO" id="GO:0010125">
    <property type="term" value="P:mycothiol biosynthetic process"/>
    <property type="evidence" value="ECO:0007669"/>
    <property type="project" value="UniProtKB-UniRule"/>
</dbReference>
<dbReference type="GO" id="GO:0035595">
    <property type="term" value="F:N-acetylglucosaminylinositol deacetylase activity"/>
    <property type="evidence" value="ECO:0007669"/>
    <property type="project" value="UniProtKB-EC"/>
</dbReference>
<dbReference type="HAMAP" id="MF_01696">
    <property type="entry name" value="MshB"/>
    <property type="match status" value="1"/>
</dbReference>
<evidence type="ECO:0000313" key="5">
    <source>
        <dbReference type="EMBL" id="SHG33741.1"/>
    </source>
</evidence>
<dbReference type="PANTHER" id="PTHR12993">
    <property type="entry name" value="N-ACETYLGLUCOSAMINYL-PHOSPHATIDYLINOSITOL DE-N-ACETYLASE-RELATED"/>
    <property type="match status" value="1"/>
</dbReference>
<dbReference type="PANTHER" id="PTHR12993:SF26">
    <property type="entry name" value="1D-MYO-INOSITOL 2-ACETAMIDO-2-DEOXY-ALPHA-D-GLUCOPYRANOSIDE DEACETYLASE"/>
    <property type="match status" value="1"/>
</dbReference>
<sequence>MILCARRASGHPAHTGVLYSDPVTLTAPPRLLLVHAHPDDETLTTGGTIARYAAHGVHVTVVTCTLGEEGEVIPEGLQGLAVDHADQLGGYRVGELRSACAALGVADHRFLGGMGRWRDSGMAGVDANKHPRALVAGDPEEQVASLEAVVREVRPQVVVTYGPDGGYGHPDHVRAHEITAEAVRRVGGVDRFFHTVASRAATNTGVGALRDVPGLPYRLPEPDELPVVDDGVITTAVDVSGHLPAKLSALRAHATQVSVWQDGSGVASYALSNGIAQPVLGHEYYVLADGDPTGVEQDLFGGLFGGREADAQGAR</sequence>
<comment type="catalytic activity">
    <reaction evidence="4">
        <text>1D-myo-inositol 2-acetamido-2-deoxy-alpha-D-glucopyranoside + H2O = 1D-myo-inositol 2-amino-2-deoxy-alpha-D-glucopyranoside + acetate</text>
        <dbReference type="Rhea" id="RHEA:26180"/>
        <dbReference type="ChEBI" id="CHEBI:15377"/>
        <dbReference type="ChEBI" id="CHEBI:30089"/>
        <dbReference type="ChEBI" id="CHEBI:52442"/>
        <dbReference type="ChEBI" id="CHEBI:58886"/>
        <dbReference type="EC" id="3.5.1.103"/>
    </reaction>
</comment>
<dbReference type="NCBIfam" id="TIGR03445">
    <property type="entry name" value="mycothiol_MshB"/>
    <property type="match status" value="1"/>
</dbReference>
<feature type="binding site" evidence="4">
    <location>
        <position position="172"/>
    </location>
    <ligand>
        <name>Zn(2+)</name>
        <dbReference type="ChEBI" id="CHEBI:29105"/>
    </ligand>
</feature>
<keyword evidence="1 4" id="KW-0479">Metal-binding</keyword>
<dbReference type="GO" id="GO:0008270">
    <property type="term" value="F:zinc ion binding"/>
    <property type="evidence" value="ECO:0007669"/>
    <property type="project" value="UniProtKB-UniRule"/>
</dbReference>
<dbReference type="SUPFAM" id="SSF102588">
    <property type="entry name" value="LmbE-like"/>
    <property type="match status" value="1"/>
</dbReference>